<evidence type="ECO:0000313" key="6">
    <source>
        <dbReference type="Proteomes" id="UP000199300"/>
    </source>
</evidence>
<gene>
    <name evidence="5" type="ORF">SAMN04488134_101613</name>
</gene>
<evidence type="ECO:0000256" key="2">
    <source>
        <dbReference type="ARBA" id="ARBA00022741"/>
    </source>
</evidence>
<feature type="domain" description="ABC transporter" evidence="4">
    <location>
        <begin position="2"/>
        <end position="229"/>
    </location>
</feature>
<dbReference type="Proteomes" id="UP000199300">
    <property type="component" value="Unassembled WGS sequence"/>
</dbReference>
<keyword evidence="6" id="KW-1185">Reference proteome</keyword>
<dbReference type="AlphaFoldDB" id="A0A1H8IH40"/>
<dbReference type="GO" id="GO:0016887">
    <property type="term" value="F:ATP hydrolysis activity"/>
    <property type="evidence" value="ECO:0007669"/>
    <property type="project" value="InterPro"/>
</dbReference>
<evidence type="ECO:0000313" key="5">
    <source>
        <dbReference type="EMBL" id="SEN67612.1"/>
    </source>
</evidence>
<dbReference type="PROSITE" id="PS00211">
    <property type="entry name" value="ABC_TRANSPORTER_1"/>
    <property type="match status" value="1"/>
</dbReference>
<dbReference type="GO" id="GO:0005524">
    <property type="term" value="F:ATP binding"/>
    <property type="evidence" value="ECO:0007669"/>
    <property type="project" value="UniProtKB-KW"/>
</dbReference>
<dbReference type="CDD" id="cd03293">
    <property type="entry name" value="ABC_NrtD_SsuB_transporters"/>
    <property type="match status" value="1"/>
</dbReference>
<dbReference type="Pfam" id="PF00005">
    <property type="entry name" value="ABC_tran"/>
    <property type="match status" value="1"/>
</dbReference>
<dbReference type="InterPro" id="IPR003439">
    <property type="entry name" value="ABC_transporter-like_ATP-bd"/>
</dbReference>
<name>A0A1H8IH40_9BACI</name>
<sequence>MIEINKLTVSYGSKDVLAATDLAIADHETIAVIGPSGCGKSTLLYSIAGLIKPTSGSIMINGKSLLEPRMETSVILQDYGLLPWKNVYQNVALPLSIRGVAKSVIEDKVNALLNALHIEEQINKFPVQLSGGQQQRVAIARALIAEPDLLLMDEPFSALDATVREEMQDLILNLHQEHKLSLVFVTHSIEEAVILGKRIIVMQPNPGQIKRIITNPHFGDVKFRNEFAFHKLCVHVRQEMEGI</sequence>
<reference evidence="5 6" key="1">
    <citation type="submission" date="2016-10" db="EMBL/GenBank/DDBJ databases">
        <authorList>
            <person name="de Groot N.N."/>
        </authorList>
    </citation>
    <scope>NUCLEOTIDE SEQUENCE [LARGE SCALE GENOMIC DNA]</scope>
    <source>
        <strain evidence="5 6">CGMCC 1.10434</strain>
    </source>
</reference>
<keyword evidence="2" id="KW-0547">Nucleotide-binding</keyword>
<protein>
    <submittedName>
        <fullName evidence="5">NitT/TauT family transport system ATP-binding protein</fullName>
    </submittedName>
</protein>
<dbReference type="STRING" id="872970.SAMN04488134_101613"/>
<keyword evidence="1" id="KW-0813">Transport</keyword>
<accession>A0A1H8IH40</accession>
<organism evidence="5 6">
    <name type="scientific">Amphibacillus marinus</name>
    <dbReference type="NCBI Taxonomy" id="872970"/>
    <lineage>
        <taxon>Bacteria</taxon>
        <taxon>Bacillati</taxon>
        <taxon>Bacillota</taxon>
        <taxon>Bacilli</taxon>
        <taxon>Bacillales</taxon>
        <taxon>Bacillaceae</taxon>
        <taxon>Amphibacillus</taxon>
    </lineage>
</organism>
<dbReference type="RefSeq" id="WP_091494676.1">
    <property type="nucleotide sequence ID" value="NZ_FODJ01000001.1"/>
</dbReference>
<dbReference type="EMBL" id="FODJ01000001">
    <property type="protein sequence ID" value="SEN67612.1"/>
    <property type="molecule type" value="Genomic_DNA"/>
</dbReference>
<evidence type="ECO:0000256" key="3">
    <source>
        <dbReference type="ARBA" id="ARBA00022840"/>
    </source>
</evidence>
<dbReference type="SMART" id="SM00382">
    <property type="entry name" value="AAA"/>
    <property type="match status" value="1"/>
</dbReference>
<dbReference type="PANTHER" id="PTHR42781:SF8">
    <property type="entry name" value="BICARBONATE TRANSPORT ATP-BINDING PROTEIN CMPC"/>
    <property type="match status" value="1"/>
</dbReference>
<keyword evidence="3 5" id="KW-0067">ATP-binding</keyword>
<evidence type="ECO:0000256" key="1">
    <source>
        <dbReference type="ARBA" id="ARBA00022448"/>
    </source>
</evidence>
<dbReference type="InterPro" id="IPR017871">
    <property type="entry name" value="ABC_transporter-like_CS"/>
</dbReference>
<dbReference type="PANTHER" id="PTHR42781">
    <property type="entry name" value="SPERMIDINE/PUTRESCINE IMPORT ATP-BINDING PROTEIN POTA"/>
    <property type="match status" value="1"/>
</dbReference>
<dbReference type="PROSITE" id="PS50893">
    <property type="entry name" value="ABC_TRANSPORTER_2"/>
    <property type="match status" value="1"/>
</dbReference>
<dbReference type="InterPro" id="IPR050093">
    <property type="entry name" value="ABC_SmlMolc_Importer"/>
</dbReference>
<dbReference type="InterPro" id="IPR003593">
    <property type="entry name" value="AAA+_ATPase"/>
</dbReference>
<dbReference type="SUPFAM" id="SSF52540">
    <property type="entry name" value="P-loop containing nucleoside triphosphate hydrolases"/>
    <property type="match status" value="1"/>
</dbReference>
<dbReference type="OrthoDB" id="9802264at2"/>
<evidence type="ECO:0000259" key="4">
    <source>
        <dbReference type="PROSITE" id="PS50893"/>
    </source>
</evidence>
<dbReference type="InterPro" id="IPR027417">
    <property type="entry name" value="P-loop_NTPase"/>
</dbReference>
<proteinExistence type="predicted"/>
<dbReference type="Gene3D" id="3.40.50.300">
    <property type="entry name" value="P-loop containing nucleotide triphosphate hydrolases"/>
    <property type="match status" value="1"/>
</dbReference>